<dbReference type="CDD" id="cd20491">
    <property type="entry name" value="cupin_KduI_C"/>
    <property type="match status" value="1"/>
</dbReference>
<comment type="caution">
    <text evidence="7">The sequence shown here is derived from an EMBL/GenBank/DDBJ whole genome shotgun (WGS) entry which is preliminary data.</text>
</comment>
<name>A0A0E2HEC0_9FIRM</name>
<feature type="binding site" evidence="6">
    <location>
        <position position="198"/>
    </location>
    <ligand>
        <name>Zn(2+)</name>
        <dbReference type="ChEBI" id="CHEBI:29105"/>
    </ligand>
</feature>
<dbReference type="Proteomes" id="UP000013085">
    <property type="component" value="Unassembled WGS sequence"/>
</dbReference>
<dbReference type="AlphaFoldDB" id="A0A0E2HEC0"/>
<evidence type="ECO:0000256" key="6">
    <source>
        <dbReference type="HAMAP-Rule" id="MF_00687"/>
    </source>
</evidence>
<dbReference type="EMBL" id="AGYR01000010">
    <property type="protein sequence ID" value="ENZ18401.1"/>
    <property type="molecule type" value="Genomic_DNA"/>
</dbReference>
<dbReference type="Gene3D" id="2.60.120.520">
    <property type="entry name" value="pectin degrading enzyme 5-keto 4- deoxyuronate isomerase, domain 1"/>
    <property type="match status" value="1"/>
</dbReference>
<dbReference type="SUPFAM" id="SSF51182">
    <property type="entry name" value="RmlC-like cupins"/>
    <property type="match status" value="1"/>
</dbReference>
<keyword evidence="4 6" id="KW-0862">Zinc</keyword>
<dbReference type="InterPro" id="IPR011051">
    <property type="entry name" value="RmlC_Cupin_sf"/>
</dbReference>
<protein>
    <recommendedName>
        <fullName evidence="6">4-deoxy-L-threo-5-hexosulose-uronate ketol-isomerase</fullName>
        <ecNumber evidence="6">5.3.1.17</ecNumber>
    </recommendedName>
    <alternativeName>
        <fullName evidence="6">5-keto-4-deoxyuronate isomerase</fullName>
    </alternativeName>
    <alternativeName>
        <fullName evidence="6">DKI isomerase</fullName>
    </alternativeName>
</protein>
<dbReference type="InterPro" id="IPR027449">
    <property type="entry name" value="KduI_N"/>
</dbReference>
<feature type="binding site" evidence="6">
    <location>
        <position position="200"/>
    </location>
    <ligand>
        <name>Zn(2+)</name>
        <dbReference type="ChEBI" id="CHEBI:29105"/>
    </ligand>
</feature>
<proteinExistence type="inferred from homology"/>
<evidence type="ECO:0000313" key="7">
    <source>
        <dbReference type="EMBL" id="ENZ18401.1"/>
    </source>
</evidence>
<feature type="binding site" evidence="6">
    <location>
        <position position="247"/>
    </location>
    <ligand>
        <name>Zn(2+)</name>
        <dbReference type="ChEBI" id="CHEBI:29105"/>
    </ligand>
</feature>
<evidence type="ECO:0000256" key="3">
    <source>
        <dbReference type="ARBA" id="ARBA00022723"/>
    </source>
</evidence>
<dbReference type="RefSeq" id="WP_002588428.1">
    <property type="nucleotide sequence ID" value="NZ_KB851009.1"/>
</dbReference>
<evidence type="ECO:0000256" key="1">
    <source>
        <dbReference type="ARBA" id="ARBA00000552"/>
    </source>
</evidence>
<comment type="similarity">
    <text evidence="2 6">Belongs to the KduI family.</text>
</comment>
<gene>
    <name evidence="6" type="primary">kduI</name>
    <name evidence="7" type="ORF">HMPREF1090_01283</name>
</gene>
<dbReference type="GO" id="GO:0045490">
    <property type="term" value="P:pectin catabolic process"/>
    <property type="evidence" value="ECO:0007669"/>
    <property type="project" value="UniProtKB-UniRule"/>
</dbReference>
<dbReference type="CDD" id="cd20294">
    <property type="entry name" value="cupin_KduI_N"/>
    <property type="match status" value="1"/>
</dbReference>
<dbReference type="PATRIC" id="fig|999408.3.peg.1373"/>
<dbReference type="GO" id="GO:0019698">
    <property type="term" value="P:D-galacturonate catabolic process"/>
    <property type="evidence" value="ECO:0007669"/>
    <property type="project" value="TreeGrafter"/>
</dbReference>
<dbReference type="HOGENOM" id="CLU_062609_0_0_9"/>
<evidence type="ECO:0000256" key="5">
    <source>
        <dbReference type="ARBA" id="ARBA00023235"/>
    </source>
</evidence>
<dbReference type="PANTHER" id="PTHR38461">
    <property type="entry name" value="4-DEOXY-L-THREO-5-HEXOSULOSE-URONATE KETOL-ISOMERASE"/>
    <property type="match status" value="1"/>
</dbReference>
<dbReference type="PIRSF" id="PIRSF006625">
    <property type="entry name" value="KduI"/>
    <property type="match status" value="1"/>
</dbReference>
<dbReference type="HAMAP" id="MF_00687">
    <property type="entry name" value="KduI"/>
    <property type="match status" value="1"/>
</dbReference>
<keyword evidence="5 6" id="KW-0413">Isomerase</keyword>
<dbReference type="InterPro" id="IPR014710">
    <property type="entry name" value="RmlC-like_jellyroll"/>
</dbReference>
<dbReference type="UniPathway" id="UPA00545">
    <property type="reaction ID" value="UER00826"/>
</dbReference>
<dbReference type="NCBIfam" id="NF002091">
    <property type="entry name" value="PRK00924.1"/>
    <property type="match status" value="1"/>
</dbReference>
<evidence type="ECO:0000256" key="2">
    <source>
        <dbReference type="ARBA" id="ARBA00008086"/>
    </source>
</evidence>
<evidence type="ECO:0000256" key="4">
    <source>
        <dbReference type="ARBA" id="ARBA00022833"/>
    </source>
</evidence>
<accession>A0A0E2HEC0</accession>
<keyword evidence="3 6" id="KW-0479">Metal-binding</keyword>
<feature type="binding site" evidence="6">
    <location>
        <position position="205"/>
    </location>
    <ligand>
        <name>Zn(2+)</name>
        <dbReference type="ChEBI" id="CHEBI:29105"/>
    </ligand>
</feature>
<reference evidence="7 8" key="1">
    <citation type="submission" date="2013-01" db="EMBL/GenBank/DDBJ databases">
        <title>The Genome Sequence of Clostridium clostridioforme 90A8.</title>
        <authorList>
            <consortium name="The Broad Institute Genome Sequencing Platform"/>
            <person name="Earl A."/>
            <person name="Ward D."/>
            <person name="Feldgarden M."/>
            <person name="Gevers D."/>
            <person name="Courvalin P."/>
            <person name="Lambert T."/>
            <person name="Walker B."/>
            <person name="Young S.K."/>
            <person name="Zeng Q."/>
            <person name="Gargeya S."/>
            <person name="Fitzgerald M."/>
            <person name="Haas B."/>
            <person name="Abouelleil A."/>
            <person name="Alvarado L."/>
            <person name="Arachchi H.M."/>
            <person name="Berlin A.M."/>
            <person name="Chapman S.B."/>
            <person name="Dewar J."/>
            <person name="Goldberg J."/>
            <person name="Griggs A."/>
            <person name="Gujja S."/>
            <person name="Hansen M."/>
            <person name="Howarth C."/>
            <person name="Imamovic A."/>
            <person name="Larimer J."/>
            <person name="McCowan C."/>
            <person name="Murphy C."/>
            <person name="Neiman D."/>
            <person name="Pearson M."/>
            <person name="Priest M."/>
            <person name="Roberts A."/>
            <person name="Saif S."/>
            <person name="Shea T."/>
            <person name="Sisk P."/>
            <person name="Sykes S."/>
            <person name="Wortman J."/>
            <person name="Nusbaum C."/>
            <person name="Birren B."/>
        </authorList>
    </citation>
    <scope>NUCLEOTIDE SEQUENCE [LARGE SCALE GENOMIC DNA]</scope>
    <source>
        <strain evidence="7 8">90A8</strain>
    </source>
</reference>
<sequence>MDIRYSANQRDVKRYTTQELRDEFLIQNLYAANEVVAVYSHVDRMVTLGCMPTTETVSIDKGIDCWKNFGTHYFLERREIGIFNIGGSGRIVADGQEFQMGYKDCLYITKGTKEVYFSSDDASAPAKFYMVSAPAHTSYTTTYIPIAKAAKRPCGASETANKRVINQFIHPDVLKTCQLSMGMTVLEEGSVWNTMPAHTHERRMEVYMYFEVPGDNVVFHMMGEPTETRHIVMKNEEAVISPSWSIHSGAGTSNYTFIWAMGGENMEFDDMDTMMPNQMK</sequence>
<comment type="function">
    <text evidence="6">Catalyzes the isomerization of 5-dehydro-4-deoxy-D-glucuronate to 3-deoxy-D-glycero-2,5-hexodiulosonate.</text>
</comment>
<dbReference type="InterPro" id="IPR007045">
    <property type="entry name" value="KduI"/>
</dbReference>
<comment type="pathway">
    <text evidence="6">Glycan metabolism; pectin degradation; 2-dehydro-3-deoxy-D-gluconate from pectin: step 4/5.</text>
</comment>
<evidence type="ECO:0000313" key="8">
    <source>
        <dbReference type="Proteomes" id="UP000013085"/>
    </source>
</evidence>
<dbReference type="GO" id="GO:0042840">
    <property type="term" value="P:D-glucuronate catabolic process"/>
    <property type="evidence" value="ECO:0007669"/>
    <property type="project" value="TreeGrafter"/>
</dbReference>
<dbReference type="GO" id="GO:0008270">
    <property type="term" value="F:zinc ion binding"/>
    <property type="evidence" value="ECO:0007669"/>
    <property type="project" value="UniProtKB-UniRule"/>
</dbReference>
<dbReference type="PANTHER" id="PTHR38461:SF1">
    <property type="entry name" value="4-DEOXY-L-THREO-5-HEXOSULOSE-URONATE KETOL-ISOMERASE"/>
    <property type="match status" value="1"/>
</dbReference>
<comment type="catalytic activity">
    <reaction evidence="1 6">
        <text>5-dehydro-4-deoxy-D-glucuronate = 3-deoxy-D-glycero-2,5-hexodiulosonate</text>
        <dbReference type="Rhea" id="RHEA:23896"/>
        <dbReference type="ChEBI" id="CHEBI:17117"/>
        <dbReference type="ChEBI" id="CHEBI:29071"/>
        <dbReference type="EC" id="5.3.1.17"/>
    </reaction>
</comment>
<dbReference type="Pfam" id="PF04962">
    <property type="entry name" value="KduI"/>
    <property type="match status" value="1"/>
</dbReference>
<organism evidence="7 8">
    <name type="scientific">[Clostridium] clostridioforme 90A8</name>
    <dbReference type="NCBI Taxonomy" id="999408"/>
    <lineage>
        <taxon>Bacteria</taxon>
        <taxon>Bacillati</taxon>
        <taxon>Bacillota</taxon>
        <taxon>Clostridia</taxon>
        <taxon>Lachnospirales</taxon>
        <taxon>Lachnospiraceae</taxon>
        <taxon>Enterocloster</taxon>
    </lineage>
</organism>
<dbReference type="InterPro" id="IPR021120">
    <property type="entry name" value="KduI/IolB_isomerase"/>
</dbReference>
<dbReference type="Gene3D" id="2.60.120.10">
    <property type="entry name" value="Jelly Rolls"/>
    <property type="match status" value="1"/>
</dbReference>
<dbReference type="EC" id="5.3.1.17" evidence="6"/>
<comment type="cofactor">
    <cofactor evidence="6">
        <name>Zn(2+)</name>
        <dbReference type="ChEBI" id="CHEBI:29105"/>
    </cofactor>
    <text evidence="6">Binds 1 zinc ion per subunit.</text>
</comment>
<dbReference type="GO" id="GO:0008697">
    <property type="term" value="F:4-deoxy-L-threo-5-hexosulose-uronate ketol-isomerase activity"/>
    <property type="evidence" value="ECO:0007669"/>
    <property type="project" value="UniProtKB-UniRule"/>
</dbReference>
<dbReference type="GeneID" id="57961329"/>